<feature type="domain" description="RING-type" evidence="3">
    <location>
        <begin position="514"/>
        <end position="557"/>
    </location>
</feature>
<dbReference type="PANTHER" id="PTHR45676:SF178">
    <property type="entry name" value="RING-TYPE E3 UBIQUITIN TRANSFERASE"/>
    <property type="match status" value="1"/>
</dbReference>
<accession>A0A8S1IKS0</accession>
<feature type="region of interest" description="Disordered" evidence="2">
    <location>
        <begin position="68"/>
        <end position="111"/>
    </location>
</feature>
<feature type="compositionally biased region" description="Gly residues" evidence="2">
    <location>
        <begin position="877"/>
        <end position="886"/>
    </location>
</feature>
<dbReference type="OrthoDB" id="8062037at2759"/>
<evidence type="ECO:0000256" key="1">
    <source>
        <dbReference type="PROSITE-ProRule" id="PRU00175"/>
    </source>
</evidence>
<dbReference type="InterPro" id="IPR013083">
    <property type="entry name" value="Znf_RING/FYVE/PHD"/>
</dbReference>
<feature type="region of interest" description="Disordered" evidence="2">
    <location>
        <begin position="581"/>
        <end position="614"/>
    </location>
</feature>
<dbReference type="CDD" id="cd16454">
    <property type="entry name" value="RING-H2_PA-TM-RING"/>
    <property type="match status" value="1"/>
</dbReference>
<keyword evidence="5" id="KW-1185">Reference proteome</keyword>
<protein>
    <recommendedName>
        <fullName evidence="3">RING-type domain-containing protein</fullName>
    </recommendedName>
</protein>
<gene>
    <name evidence="4" type="ORF">OSTQU699_LOCUS320</name>
</gene>
<feature type="region of interest" description="Disordered" evidence="2">
    <location>
        <begin position="1"/>
        <end position="42"/>
    </location>
</feature>
<comment type="caution">
    <text evidence="4">The sequence shown here is derived from an EMBL/GenBank/DDBJ whole genome shotgun (WGS) entry which is preliminary data.</text>
</comment>
<feature type="region of interest" description="Disordered" evidence="2">
    <location>
        <begin position="862"/>
        <end position="886"/>
    </location>
</feature>
<evidence type="ECO:0000256" key="2">
    <source>
        <dbReference type="SAM" id="MobiDB-lite"/>
    </source>
</evidence>
<name>A0A8S1IKS0_9CHLO</name>
<dbReference type="PROSITE" id="PS50089">
    <property type="entry name" value="ZF_RING_2"/>
    <property type="match status" value="1"/>
</dbReference>
<dbReference type="Gene3D" id="3.30.40.10">
    <property type="entry name" value="Zinc/RING finger domain, C3HC4 (zinc finger)"/>
    <property type="match status" value="1"/>
</dbReference>
<proteinExistence type="predicted"/>
<dbReference type="InterPro" id="IPR001841">
    <property type="entry name" value="Znf_RING"/>
</dbReference>
<dbReference type="GO" id="GO:0016567">
    <property type="term" value="P:protein ubiquitination"/>
    <property type="evidence" value="ECO:0007669"/>
    <property type="project" value="TreeGrafter"/>
</dbReference>
<keyword evidence="1" id="KW-0863">Zinc-finger</keyword>
<evidence type="ECO:0000313" key="4">
    <source>
        <dbReference type="EMBL" id="CAD7694959.1"/>
    </source>
</evidence>
<sequence length="886" mass="92784">MTPSEGGSGFAALPPSTADQSHPSDVLPAGAPGLSGGDVRIRRSGGRREFPALSDVAHRGPVPAAVNGDWGNSDHLPNARPAHGGTRLPGPQLRGPAAAAGSVPGHGDRGGWGRVLPGPRHSAATLGFRGASQLGALPGHSDAGHQLGNRRWMEAGDGLGHRHLCGNLPAPVEYGGLSYDPGRNGAHGDTGGRRARLNCPSGLYQEGPSMWQESAHANGQGERMAEGAASAVFHPPSDPAHQHRPCPRPQCAGWDTVSTGTHAPYVSHHSLDVHNPHLGLHAPFPGHGETPRFPGYSTGVGNWHQNVQGSLGHLAGCPAGMMYGMVNGSWWEGQSGSGMATGARRGAWNEGGYNSACEPAVPIGQHCWWQPGMMGSTVPLPPPPQFRPLDSSCPSRGREWPDSERNVDSRHHGMHVDTSWLDATHRYLCDIEFELRAQMSGGMTDESHWDNLRLAGADPEALLPIELAMQDLLDFEAADGLDAEQFARIMEITVGKELTIDDLTSLMDRDTPQCCICIEGFRDGEKVRVLPCNHQHMFHTSCIWGWLKEHHECPICRGDLNVLMELLDARQQWAAPSTIQTPAEPDAELGPQEQIADSAASSHEDDSCPPEWHLDTWNQSKFGFQTCPSVGTAQATSAGLFGQGQWGEQGAQAGPSTPSKPPPAPQAADSKPKDAKWPPPGRSGEPAILRPRRSLPLTDPATLSDAVASTDDGPDGKLAGGPIDRSRVSAPRTSGRAQCGDGAAHTALDDSLCAPDSAPVAPVAGSEVPPLCGGREEGCAVVDPACELDRGCLSFRDPVVAGPPRGSHNRAVGSPVGPQPPGGGSTGLAGGAPRAKGLMRHLSADAGGFVTAEERAPWRALGGEGVRGLDPGDHGLDGGGKVAWGA</sequence>
<feature type="region of interest" description="Disordered" evidence="2">
    <location>
        <begin position="390"/>
        <end position="409"/>
    </location>
</feature>
<dbReference type="GO" id="GO:0008270">
    <property type="term" value="F:zinc ion binding"/>
    <property type="evidence" value="ECO:0007669"/>
    <property type="project" value="UniProtKB-KW"/>
</dbReference>
<dbReference type="AlphaFoldDB" id="A0A8S1IKS0"/>
<evidence type="ECO:0000313" key="5">
    <source>
        <dbReference type="Proteomes" id="UP000708148"/>
    </source>
</evidence>
<feature type="compositionally biased region" description="Low complexity" evidence="2">
    <location>
        <begin position="648"/>
        <end position="657"/>
    </location>
</feature>
<dbReference type="SMART" id="SM00184">
    <property type="entry name" value="RING"/>
    <property type="match status" value="1"/>
</dbReference>
<dbReference type="PANTHER" id="PTHR45676">
    <property type="entry name" value="RING-H2 FINGER PROTEIN ATL51-RELATED"/>
    <property type="match status" value="1"/>
</dbReference>
<feature type="region of interest" description="Disordered" evidence="2">
    <location>
        <begin position="644"/>
        <end position="743"/>
    </location>
</feature>
<feature type="region of interest" description="Disordered" evidence="2">
    <location>
        <begin position="801"/>
        <end position="836"/>
    </location>
</feature>
<keyword evidence="1" id="KW-0862">Zinc</keyword>
<keyword evidence="1" id="KW-0479">Metal-binding</keyword>
<reference evidence="4" key="1">
    <citation type="submission" date="2020-12" db="EMBL/GenBank/DDBJ databases">
        <authorList>
            <person name="Iha C."/>
        </authorList>
    </citation>
    <scope>NUCLEOTIDE SEQUENCE</scope>
</reference>
<feature type="compositionally biased region" description="Basic and acidic residues" evidence="2">
    <location>
        <begin position="396"/>
        <end position="409"/>
    </location>
</feature>
<dbReference type="EMBL" id="CAJHUC010000288">
    <property type="protein sequence ID" value="CAD7694959.1"/>
    <property type="molecule type" value="Genomic_DNA"/>
</dbReference>
<dbReference type="Pfam" id="PF13639">
    <property type="entry name" value="zf-RING_2"/>
    <property type="match status" value="1"/>
</dbReference>
<dbReference type="SUPFAM" id="SSF57850">
    <property type="entry name" value="RING/U-box"/>
    <property type="match status" value="1"/>
</dbReference>
<dbReference type="Proteomes" id="UP000708148">
    <property type="component" value="Unassembled WGS sequence"/>
</dbReference>
<evidence type="ECO:0000259" key="3">
    <source>
        <dbReference type="PROSITE" id="PS50089"/>
    </source>
</evidence>
<organism evidence="4 5">
    <name type="scientific">Ostreobium quekettii</name>
    <dbReference type="NCBI Taxonomy" id="121088"/>
    <lineage>
        <taxon>Eukaryota</taxon>
        <taxon>Viridiplantae</taxon>
        <taxon>Chlorophyta</taxon>
        <taxon>core chlorophytes</taxon>
        <taxon>Ulvophyceae</taxon>
        <taxon>TCBD clade</taxon>
        <taxon>Bryopsidales</taxon>
        <taxon>Ostreobineae</taxon>
        <taxon>Ostreobiaceae</taxon>
        <taxon>Ostreobium</taxon>
    </lineage>
</organism>